<accession>B9XCE6</accession>
<evidence type="ECO:0000313" key="10">
    <source>
        <dbReference type="Proteomes" id="UP000003688"/>
    </source>
</evidence>
<dbReference type="EC" id="2.7.13.3" evidence="2"/>
<reference evidence="9 10" key="1">
    <citation type="journal article" date="2011" name="J. Bacteriol.">
        <title>Genome sequence of 'Pedosphaera parvula' Ellin514, an aerobic Verrucomicrobial isolate from pasture soil.</title>
        <authorList>
            <person name="Kant R."/>
            <person name="van Passel M.W."/>
            <person name="Sangwan P."/>
            <person name="Palva A."/>
            <person name="Lucas S."/>
            <person name="Copeland A."/>
            <person name="Lapidus A."/>
            <person name="Glavina Del Rio T."/>
            <person name="Dalin E."/>
            <person name="Tice H."/>
            <person name="Bruce D."/>
            <person name="Goodwin L."/>
            <person name="Pitluck S."/>
            <person name="Chertkov O."/>
            <person name="Larimer F.W."/>
            <person name="Land M.L."/>
            <person name="Hauser L."/>
            <person name="Brettin T.S."/>
            <person name="Detter J.C."/>
            <person name="Han S."/>
            <person name="de Vos W.M."/>
            <person name="Janssen P.H."/>
            <person name="Smidt H."/>
        </authorList>
    </citation>
    <scope>NUCLEOTIDE SEQUENCE [LARGE SCALE GENOMIC DNA]</scope>
    <source>
        <strain evidence="9 10">Ellin514</strain>
    </source>
</reference>
<dbReference type="Gene3D" id="3.30.565.10">
    <property type="entry name" value="Histidine kinase-like ATPase, C-terminal domain"/>
    <property type="match status" value="1"/>
</dbReference>
<evidence type="ECO:0000256" key="2">
    <source>
        <dbReference type="ARBA" id="ARBA00012438"/>
    </source>
</evidence>
<dbReference type="InterPro" id="IPR003594">
    <property type="entry name" value="HATPase_dom"/>
</dbReference>
<dbReference type="Gene3D" id="1.10.287.130">
    <property type="match status" value="1"/>
</dbReference>
<dbReference type="InterPro" id="IPR036890">
    <property type="entry name" value="HATPase_C_sf"/>
</dbReference>
<dbReference type="Pfam" id="PF01590">
    <property type="entry name" value="GAF"/>
    <property type="match status" value="1"/>
</dbReference>
<keyword evidence="4" id="KW-0808">Transferase</keyword>
<dbReference type="SMART" id="SM00086">
    <property type="entry name" value="PAC"/>
    <property type="match status" value="2"/>
</dbReference>
<dbReference type="SMART" id="SM00388">
    <property type="entry name" value="HisKA"/>
    <property type="match status" value="1"/>
</dbReference>
<dbReference type="GO" id="GO:0000155">
    <property type="term" value="F:phosphorelay sensor kinase activity"/>
    <property type="evidence" value="ECO:0007669"/>
    <property type="project" value="InterPro"/>
</dbReference>
<dbReference type="PANTHER" id="PTHR43304">
    <property type="entry name" value="PHYTOCHROME-LIKE PROTEIN CPH1"/>
    <property type="match status" value="1"/>
</dbReference>
<organism evidence="9 10">
    <name type="scientific">Pedosphaera parvula (strain Ellin514)</name>
    <dbReference type="NCBI Taxonomy" id="320771"/>
    <lineage>
        <taxon>Bacteria</taxon>
        <taxon>Pseudomonadati</taxon>
        <taxon>Verrucomicrobiota</taxon>
        <taxon>Pedosphaerae</taxon>
        <taxon>Pedosphaerales</taxon>
        <taxon>Pedosphaeraceae</taxon>
        <taxon>Pedosphaera</taxon>
    </lineage>
</organism>
<dbReference type="InterPro" id="IPR000014">
    <property type="entry name" value="PAS"/>
</dbReference>
<dbReference type="SUPFAM" id="SSF47384">
    <property type="entry name" value="Homodimeric domain of signal transducing histidine kinase"/>
    <property type="match status" value="1"/>
</dbReference>
<evidence type="ECO:0000256" key="1">
    <source>
        <dbReference type="ARBA" id="ARBA00000085"/>
    </source>
</evidence>
<dbReference type="InterPro" id="IPR029016">
    <property type="entry name" value="GAF-like_dom_sf"/>
</dbReference>
<dbReference type="CDD" id="cd00082">
    <property type="entry name" value="HisKA"/>
    <property type="match status" value="1"/>
</dbReference>
<dbReference type="InterPro" id="IPR005467">
    <property type="entry name" value="His_kinase_dom"/>
</dbReference>
<dbReference type="PROSITE" id="PS50112">
    <property type="entry name" value="PAS"/>
    <property type="match status" value="1"/>
</dbReference>
<dbReference type="InterPro" id="IPR000700">
    <property type="entry name" value="PAS-assoc_C"/>
</dbReference>
<dbReference type="SMART" id="SM00091">
    <property type="entry name" value="PAS"/>
    <property type="match status" value="5"/>
</dbReference>
<dbReference type="Pfam" id="PF00989">
    <property type="entry name" value="PAS"/>
    <property type="match status" value="1"/>
</dbReference>
<protein>
    <recommendedName>
        <fullName evidence="2">histidine kinase</fullName>
        <ecNumber evidence="2">2.7.13.3</ecNumber>
    </recommendedName>
</protein>
<keyword evidence="3" id="KW-0597">Phosphoprotein</keyword>
<keyword evidence="10" id="KW-1185">Reference proteome</keyword>
<name>B9XCE6_PEDPL</name>
<dbReference type="InterPro" id="IPR003018">
    <property type="entry name" value="GAF"/>
</dbReference>
<dbReference type="InterPro" id="IPR013656">
    <property type="entry name" value="PAS_4"/>
</dbReference>
<evidence type="ECO:0000313" key="9">
    <source>
        <dbReference type="EMBL" id="EEF62614.1"/>
    </source>
</evidence>
<dbReference type="GO" id="GO:0006355">
    <property type="term" value="P:regulation of DNA-templated transcription"/>
    <property type="evidence" value="ECO:0007669"/>
    <property type="project" value="InterPro"/>
</dbReference>
<feature type="domain" description="Histidine kinase" evidence="6">
    <location>
        <begin position="844"/>
        <end position="1057"/>
    </location>
</feature>
<dbReference type="OrthoDB" id="176780at2"/>
<evidence type="ECO:0000259" key="7">
    <source>
        <dbReference type="PROSITE" id="PS50112"/>
    </source>
</evidence>
<comment type="catalytic activity">
    <reaction evidence="1">
        <text>ATP + protein L-histidine = ADP + protein N-phospho-L-histidine.</text>
        <dbReference type="EC" id="2.7.13.3"/>
    </reaction>
</comment>
<evidence type="ECO:0000259" key="6">
    <source>
        <dbReference type="PROSITE" id="PS50109"/>
    </source>
</evidence>
<dbReference type="InterPro" id="IPR003661">
    <property type="entry name" value="HisK_dim/P_dom"/>
</dbReference>
<evidence type="ECO:0000256" key="3">
    <source>
        <dbReference type="ARBA" id="ARBA00022553"/>
    </source>
</evidence>
<dbReference type="SMART" id="SM00065">
    <property type="entry name" value="GAF"/>
    <property type="match status" value="1"/>
</dbReference>
<keyword evidence="5 9" id="KW-0418">Kinase</keyword>
<dbReference type="CDD" id="cd00130">
    <property type="entry name" value="PAS"/>
    <property type="match status" value="3"/>
</dbReference>
<dbReference type="SUPFAM" id="SSF55785">
    <property type="entry name" value="PYP-like sensor domain (PAS domain)"/>
    <property type="match status" value="5"/>
</dbReference>
<dbReference type="InterPro" id="IPR035965">
    <property type="entry name" value="PAS-like_dom_sf"/>
</dbReference>
<dbReference type="InterPro" id="IPR001610">
    <property type="entry name" value="PAC"/>
</dbReference>
<dbReference type="InterPro" id="IPR036097">
    <property type="entry name" value="HisK_dim/P_sf"/>
</dbReference>
<dbReference type="NCBIfam" id="TIGR00229">
    <property type="entry name" value="sensory_box"/>
    <property type="match status" value="5"/>
</dbReference>
<dbReference type="SUPFAM" id="SSF55781">
    <property type="entry name" value="GAF domain-like"/>
    <property type="match status" value="1"/>
</dbReference>
<feature type="domain" description="PAC" evidence="8">
    <location>
        <begin position="363"/>
        <end position="415"/>
    </location>
</feature>
<dbReference type="SUPFAM" id="SSF55874">
    <property type="entry name" value="ATPase domain of HSP90 chaperone/DNA topoisomerase II/histidine kinase"/>
    <property type="match status" value="1"/>
</dbReference>
<dbReference type="InterPro" id="IPR004358">
    <property type="entry name" value="Sig_transdc_His_kin-like_C"/>
</dbReference>
<dbReference type="RefSeq" id="WP_007413494.1">
    <property type="nucleotide sequence ID" value="NZ_ABOX02000004.1"/>
</dbReference>
<dbReference type="STRING" id="320771.Cflav_PD5249"/>
<dbReference type="Gene3D" id="3.30.450.20">
    <property type="entry name" value="PAS domain"/>
    <property type="match status" value="5"/>
</dbReference>
<dbReference type="InterPro" id="IPR052162">
    <property type="entry name" value="Sensor_kinase/Photoreceptor"/>
</dbReference>
<gene>
    <name evidence="9" type="ORF">Cflav_PD5249</name>
</gene>
<evidence type="ECO:0000256" key="5">
    <source>
        <dbReference type="ARBA" id="ARBA00022777"/>
    </source>
</evidence>
<evidence type="ECO:0000259" key="8">
    <source>
        <dbReference type="PROSITE" id="PS50113"/>
    </source>
</evidence>
<dbReference type="Pfam" id="PF08448">
    <property type="entry name" value="PAS_4"/>
    <property type="match status" value="2"/>
</dbReference>
<dbReference type="PROSITE" id="PS50113">
    <property type="entry name" value="PAC"/>
    <property type="match status" value="2"/>
</dbReference>
<feature type="domain" description="PAS" evidence="7">
    <location>
        <begin position="290"/>
        <end position="360"/>
    </location>
</feature>
<dbReference type="Pfam" id="PF02518">
    <property type="entry name" value="HATPase_c"/>
    <property type="match status" value="1"/>
</dbReference>
<comment type="caution">
    <text evidence="9">The sequence shown here is derived from an EMBL/GenBank/DDBJ whole genome shotgun (WGS) entry which is preliminary data.</text>
</comment>
<dbReference type="Pfam" id="PF13188">
    <property type="entry name" value="PAS_8"/>
    <property type="match status" value="2"/>
</dbReference>
<dbReference type="Gene3D" id="3.30.450.40">
    <property type="match status" value="1"/>
</dbReference>
<dbReference type="EMBL" id="ABOX02000004">
    <property type="protein sequence ID" value="EEF62614.1"/>
    <property type="molecule type" value="Genomic_DNA"/>
</dbReference>
<dbReference type="Pfam" id="PF00512">
    <property type="entry name" value="HisKA"/>
    <property type="match status" value="1"/>
</dbReference>
<dbReference type="Proteomes" id="UP000003688">
    <property type="component" value="Unassembled WGS sequence"/>
</dbReference>
<dbReference type="InterPro" id="IPR013767">
    <property type="entry name" value="PAS_fold"/>
</dbReference>
<sequence>MLEFPESITRVLESIADSFLVVDGNWRLTYMNPAARRIFTDQGLKVEELIGKHFWNEAFPETRGTLIEQEYRRSMTERVSGEFDYYLRAWQRWFAIRVYPVEAGGISIYFHDITKRKLTEERATFLASLSKKLASVTEEEQIIRITVEAVGRHLNADRCYFVECLEHENRILIGHNWHRSTSSSIEGAMSLFDFGGIDWWHQYSQGDFAVEDVETEPLTREKAANYVTVGVRSYAVQPCRREGEWTVVLGVTESFPRKWTADELSLMDDVIARVWPLVERARADQALRKSEARFRAIVSQATTGVVQADAEGQMTLVNRRWCEMLGYTEAELLTMNIAEVTEGESLRATLSAVHRLAEGGPSFDMEKRYKRKDGSTFWASSSVNAVRGPAGEYQGLVAVVLDISERKRAEERERRAATDALEAAKVNANFRTLFEQGTYFAGVMSLDGTVVEANRIALVACGFKKEEVIGKKFWDCGWWNRSPALMEMVRKASQQAAEGNIFRQESPYFVADGSQRFVDLSIAPAKDDSGQVVFLIPTGTDITERKRAEEALRESEERYRTLFESMDEGFCIIEVIFDAGQRPMDYRFLEINPAFEKQTGFKDAKGRRMREMAPEHEQNWFETFGNVALTGQPARFESQATALGRWFEVHAFSVEMPERHRVGVVFSDITERRRVVEAVREVGERYQTLFNSIDEGFCVIEVHFDDRNRAQDYRFLETNPAFAKQTGIKAAEGRWMREIAPEHEEHWYEIYGKVSSSGESVRFENRAGALNRWFDVFAFRIGEPEQRKVAILFTDISERKKAEIALKEAQMALARQNEFLDQTVQQRTAKLQETIMELEAFSYSISHDMRSPLRAMQGYAEALLQDYQSNLDDQAKHYLERIHRSAARLDLLVRDVLAYSKVAKGDMQMKTINLEHLIGDIVQNYPNLHSSRIQVTASPFPPVIGHEGLLTQIVSNLLGNAVKFSYPGQLPEVAISAETMGPDVRIWFADKGIGIAPEHHEQIFHIFGRVYPDKKYEGTGIGLAIVRKAAERMGGSAGVVSELGKGSQFWITLKRSA</sequence>
<dbReference type="PRINTS" id="PR00344">
    <property type="entry name" value="BCTRLSENSOR"/>
</dbReference>
<dbReference type="AlphaFoldDB" id="B9XCE6"/>
<dbReference type="PROSITE" id="PS50109">
    <property type="entry name" value="HIS_KIN"/>
    <property type="match status" value="1"/>
</dbReference>
<dbReference type="SMART" id="SM00387">
    <property type="entry name" value="HATPase_c"/>
    <property type="match status" value="1"/>
</dbReference>
<dbReference type="PANTHER" id="PTHR43304:SF1">
    <property type="entry name" value="PAC DOMAIN-CONTAINING PROTEIN"/>
    <property type="match status" value="1"/>
</dbReference>
<proteinExistence type="predicted"/>
<evidence type="ECO:0000256" key="4">
    <source>
        <dbReference type="ARBA" id="ARBA00022679"/>
    </source>
</evidence>
<feature type="domain" description="PAC" evidence="8">
    <location>
        <begin position="495"/>
        <end position="554"/>
    </location>
</feature>